<feature type="compositionally biased region" description="Basic and acidic residues" evidence="2">
    <location>
        <begin position="99"/>
        <end position="113"/>
    </location>
</feature>
<keyword evidence="4" id="KW-1185">Reference proteome</keyword>
<keyword evidence="1" id="KW-0175">Coiled coil</keyword>
<evidence type="ECO:0000256" key="2">
    <source>
        <dbReference type="SAM" id="MobiDB-lite"/>
    </source>
</evidence>
<proteinExistence type="predicted"/>
<dbReference type="AlphaFoldDB" id="A0A8C9TMN3"/>
<evidence type="ECO:0000313" key="4">
    <source>
        <dbReference type="Proteomes" id="UP000694397"/>
    </source>
</evidence>
<dbReference type="Proteomes" id="UP000694397">
    <property type="component" value="Chromosome 13"/>
</dbReference>
<organism evidence="3 4">
    <name type="scientific">Scleropages formosus</name>
    <name type="common">Asian bonytongue</name>
    <name type="synonym">Osteoglossum formosum</name>
    <dbReference type="NCBI Taxonomy" id="113540"/>
    <lineage>
        <taxon>Eukaryota</taxon>
        <taxon>Metazoa</taxon>
        <taxon>Chordata</taxon>
        <taxon>Craniata</taxon>
        <taxon>Vertebrata</taxon>
        <taxon>Euteleostomi</taxon>
        <taxon>Actinopterygii</taxon>
        <taxon>Neopterygii</taxon>
        <taxon>Teleostei</taxon>
        <taxon>Osteoglossocephala</taxon>
        <taxon>Osteoglossomorpha</taxon>
        <taxon>Osteoglossiformes</taxon>
        <taxon>Osteoglossidae</taxon>
        <taxon>Scleropages</taxon>
    </lineage>
</organism>
<dbReference type="PANTHER" id="PTHR48251:SF1">
    <property type="entry name" value="COILED-COIL DOMAIN-CONTAINING PROTEIN 160"/>
    <property type="match status" value="1"/>
</dbReference>
<reference evidence="3 4" key="1">
    <citation type="submission" date="2019-04" db="EMBL/GenBank/DDBJ databases">
        <authorList>
            <consortium name="Wellcome Sanger Institute Data Sharing"/>
        </authorList>
    </citation>
    <scope>NUCLEOTIDE SEQUENCE [LARGE SCALE GENOMIC DNA]</scope>
</reference>
<dbReference type="GeneTree" id="ENSGT00940000178248"/>
<dbReference type="OrthoDB" id="5985715at2759"/>
<dbReference type="PANTHER" id="PTHR48251">
    <property type="entry name" value="COILED-COIL DOMAIN-CONTAINING PROTEIN 160"/>
    <property type="match status" value="1"/>
</dbReference>
<dbReference type="Ensembl" id="ENSSFOT00015066846.1">
    <property type="protein sequence ID" value="ENSSFOP00015054244.1"/>
    <property type="gene ID" value="ENSSFOG00015025517.1"/>
</dbReference>
<reference evidence="3" key="2">
    <citation type="submission" date="2025-08" db="UniProtKB">
        <authorList>
            <consortium name="Ensembl"/>
        </authorList>
    </citation>
    <scope>IDENTIFICATION</scope>
</reference>
<evidence type="ECO:0000313" key="3">
    <source>
        <dbReference type="Ensembl" id="ENSSFOP00015054244.1"/>
    </source>
</evidence>
<evidence type="ECO:0000256" key="1">
    <source>
        <dbReference type="SAM" id="Coils"/>
    </source>
</evidence>
<protein>
    <submittedName>
        <fullName evidence="3">Coiled-coil domain containing 160</fullName>
    </submittedName>
</protein>
<accession>A0A8C9TMN3</accession>
<reference evidence="3" key="3">
    <citation type="submission" date="2025-09" db="UniProtKB">
        <authorList>
            <consortium name="Ensembl"/>
        </authorList>
    </citation>
    <scope>IDENTIFICATION</scope>
</reference>
<feature type="region of interest" description="Disordered" evidence="2">
    <location>
        <begin position="84"/>
        <end position="115"/>
    </location>
</feature>
<feature type="coiled-coil region" evidence="1">
    <location>
        <begin position="133"/>
        <end position="291"/>
    </location>
</feature>
<name>A0A8C9TMN3_SCLFO</name>
<sequence length="317" mass="36602">MDATMVTWVGMLFPPRFTVLDLLEECGAGPGAGTRPPETVSSLLLPSERTSKVRSGRKQEIYRSALVEVQRTEDSRRRKQLVERIIRKQDGTPETSSGDAERRGGAFERSPGREDEEACIWNEQDLASLRWAARKAEQDRRSLSARLQQALDETERRRQECGRLQGLLDERDAQIARARREAATKSQQLELLRVQGRKTEARSKAWVTEVRDRAQEASRLHEKLRRAEEEVRKLRGNNAGLAQEVDMLRKQLEAERKEEAVVTLAEHQALVQRLRAELEAERQKHARSRTALDLLRRHYISRPDQPGRRQIDRITYM</sequence>